<keyword evidence="2" id="KW-1185">Reference proteome</keyword>
<sequence length="94" mass="11232">MEKEEEEEEKEEYKVTLLDAFFKFCGNMDDPLEMIYDDRCPDEPSDSANYALFVIKFMETISKKGYIEWRIRISSYPLITRILNRHPRVEAQKG</sequence>
<proteinExistence type="predicted"/>
<evidence type="ECO:0000313" key="2">
    <source>
        <dbReference type="Proteomes" id="UP000652761"/>
    </source>
</evidence>
<protein>
    <submittedName>
        <fullName evidence="1">Uncharacterized protein</fullName>
    </submittedName>
</protein>
<dbReference type="Proteomes" id="UP000652761">
    <property type="component" value="Unassembled WGS sequence"/>
</dbReference>
<gene>
    <name evidence="1" type="ORF">Taro_010772</name>
</gene>
<dbReference type="AlphaFoldDB" id="A0A843U8P5"/>
<comment type="caution">
    <text evidence="1">The sequence shown here is derived from an EMBL/GenBank/DDBJ whole genome shotgun (WGS) entry which is preliminary data.</text>
</comment>
<dbReference type="EMBL" id="NMUH01000395">
    <property type="protein sequence ID" value="MQL78350.1"/>
    <property type="molecule type" value="Genomic_DNA"/>
</dbReference>
<dbReference type="OrthoDB" id="723791at2759"/>
<evidence type="ECO:0000313" key="1">
    <source>
        <dbReference type="EMBL" id="MQL78350.1"/>
    </source>
</evidence>
<accession>A0A843U8P5</accession>
<reference evidence="1" key="1">
    <citation type="submission" date="2017-07" db="EMBL/GenBank/DDBJ databases">
        <title>Taro Niue Genome Assembly and Annotation.</title>
        <authorList>
            <person name="Atibalentja N."/>
            <person name="Keating K."/>
            <person name="Fields C.J."/>
        </authorList>
    </citation>
    <scope>NUCLEOTIDE SEQUENCE</scope>
    <source>
        <strain evidence="1">Niue_2</strain>
        <tissue evidence="1">Leaf</tissue>
    </source>
</reference>
<organism evidence="1 2">
    <name type="scientific">Colocasia esculenta</name>
    <name type="common">Wild taro</name>
    <name type="synonym">Arum esculentum</name>
    <dbReference type="NCBI Taxonomy" id="4460"/>
    <lineage>
        <taxon>Eukaryota</taxon>
        <taxon>Viridiplantae</taxon>
        <taxon>Streptophyta</taxon>
        <taxon>Embryophyta</taxon>
        <taxon>Tracheophyta</taxon>
        <taxon>Spermatophyta</taxon>
        <taxon>Magnoliopsida</taxon>
        <taxon>Liliopsida</taxon>
        <taxon>Araceae</taxon>
        <taxon>Aroideae</taxon>
        <taxon>Colocasieae</taxon>
        <taxon>Colocasia</taxon>
    </lineage>
</organism>
<name>A0A843U8P5_COLES</name>